<accession>A0A518CM75</accession>
<keyword evidence="1" id="KW-0175">Coiled coil</keyword>
<dbReference type="Proteomes" id="UP000317178">
    <property type="component" value="Chromosome"/>
</dbReference>
<name>A0A518CM75_9PLAN</name>
<dbReference type="AlphaFoldDB" id="A0A518CM75"/>
<dbReference type="OrthoDB" id="213513at2"/>
<dbReference type="KEGG" id="plon:Pla110_20490"/>
<evidence type="ECO:0000313" key="2">
    <source>
        <dbReference type="EMBL" id="QDU80322.1"/>
    </source>
</evidence>
<dbReference type="RefSeq" id="WP_144995614.1">
    <property type="nucleotide sequence ID" value="NZ_CP036281.1"/>
</dbReference>
<keyword evidence="3" id="KW-1185">Reference proteome</keyword>
<gene>
    <name evidence="2" type="ORF">Pla110_20490</name>
</gene>
<proteinExistence type="predicted"/>
<evidence type="ECO:0000256" key="1">
    <source>
        <dbReference type="SAM" id="Coils"/>
    </source>
</evidence>
<organism evidence="2 3">
    <name type="scientific">Polystyrenella longa</name>
    <dbReference type="NCBI Taxonomy" id="2528007"/>
    <lineage>
        <taxon>Bacteria</taxon>
        <taxon>Pseudomonadati</taxon>
        <taxon>Planctomycetota</taxon>
        <taxon>Planctomycetia</taxon>
        <taxon>Planctomycetales</taxon>
        <taxon>Planctomycetaceae</taxon>
        <taxon>Polystyrenella</taxon>
    </lineage>
</organism>
<evidence type="ECO:0000313" key="3">
    <source>
        <dbReference type="Proteomes" id="UP000317178"/>
    </source>
</evidence>
<reference evidence="2 3" key="1">
    <citation type="submission" date="2019-02" db="EMBL/GenBank/DDBJ databases">
        <title>Deep-cultivation of Planctomycetes and their phenomic and genomic characterization uncovers novel biology.</title>
        <authorList>
            <person name="Wiegand S."/>
            <person name="Jogler M."/>
            <person name="Boedeker C."/>
            <person name="Pinto D."/>
            <person name="Vollmers J."/>
            <person name="Rivas-Marin E."/>
            <person name="Kohn T."/>
            <person name="Peeters S.H."/>
            <person name="Heuer A."/>
            <person name="Rast P."/>
            <person name="Oberbeckmann S."/>
            <person name="Bunk B."/>
            <person name="Jeske O."/>
            <person name="Meyerdierks A."/>
            <person name="Storesund J.E."/>
            <person name="Kallscheuer N."/>
            <person name="Luecker S."/>
            <person name="Lage O.M."/>
            <person name="Pohl T."/>
            <person name="Merkel B.J."/>
            <person name="Hornburger P."/>
            <person name="Mueller R.-W."/>
            <person name="Bruemmer F."/>
            <person name="Labrenz M."/>
            <person name="Spormann A.M."/>
            <person name="Op den Camp H."/>
            <person name="Overmann J."/>
            <person name="Amann R."/>
            <person name="Jetten M.S.M."/>
            <person name="Mascher T."/>
            <person name="Medema M.H."/>
            <person name="Devos D.P."/>
            <person name="Kaster A.-K."/>
            <person name="Ovreas L."/>
            <person name="Rohde M."/>
            <person name="Galperin M.Y."/>
            <person name="Jogler C."/>
        </authorList>
    </citation>
    <scope>NUCLEOTIDE SEQUENCE [LARGE SCALE GENOMIC DNA]</scope>
    <source>
        <strain evidence="2 3">Pla110</strain>
    </source>
</reference>
<protein>
    <submittedName>
        <fullName evidence="2">Uncharacterized protein</fullName>
    </submittedName>
</protein>
<sequence>MVQSILDMPVSDLELMLNKQKKRIIELAKKRDKLRAELDTVESELENLGVASAPKRSKLVRRPRVKNKMPLHKTVYEVLEQNPKGLTINELKDKVLETGYQTKSADFGNVLYQCLYNRPKMFRKDDKTGAYKVVGKTTRKKS</sequence>
<dbReference type="EMBL" id="CP036281">
    <property type="protein sequence ID" value="QDU80322.1"/>
    <property type="molecule type" value="Genomic_DNA"/>
</dbReference>
<feature type="coiled-coil region" evidence="1">
    <location>
        <begin position="10"/>
        <end position="51"/>
    </location>
</feature>